<dbReference type="Proteomes" id="UP000034543">
    <property type="component" value="Unassembled WGS sequence"/>
</dbReference>
<name>A0A0G1EKT2_9BACT</name>
<accession>A0A0G1EKT2</accession>
<reference evidence="2 3" key="1">
    <citation type="journal article" date="2015" name="Nature">
        <title>rRNA introns, odd ribosomes, and small enigmatic genomes across a large radiation of phyla.</title>
        <authorList>
            <person name="Brown C.T."/>
            <person name="Hug L.A."/>
            <person name="Thomas B.C."/>
            <person name="Sharon I."/>
            <person name="Castelle C.J."/>
            <person name="Singh A."/>
            <person name="Wilkins M.J."/>
            <person name="Williams K.H."/>
            <person name="Banfield J.F."/>
        </authorList>
    </citation>
    <scope>NUCLEOTIDE SEQUENCE [LARGE SCALE GENOMIC DNA]</scope>
</reference>
<evidence type="ECO:0000256" key="1">
    <source>
        <dbReference type="SAM" id="Phobius"/>
    </source>
</evidence>
<dbReference type="AlphaFoldDB" id="A0A0G1EKT2"/>
<evidence type="ECO:0000313" key="2">
    <source>
        <dbReference type="EMBL" id="KKS83631.1"/>
    </source>
</evidence>
<proteinExistence type="predicted"/>
<organism evidence="2 3">
    <name type="scientific">Candidatus Gottesmanbacteria bacterium GW2011_GWA1_43_11</name>
    <dbReference type="NCBI Taxonomy" id="1618436"/>
    <lineage>
        <taxon>Bacteria</taxon>
        <taxon>Candidatus Gottesmaniibacteriota</taxon>
    </lineage>
</organism>
<keyword evidence="1" id="KW-1133">Transmembrane helix</keyword>
<dbReference type="EMBL" id="LCFB01000035">
    <property type="protein sequence ID" value="KKS83631.1"/>
    <property type="molecule type" value="Genomic_DNA"/>
</dbReference>
<keyword evidence="1" id="KW-0812">Transmembrane</keyword>
<keyword evidence="1" id="KW-0472">Membrane</keyword>
<feature type="transmembrane region" description="Helical" evidence="1">
    <location>
        <begin position="165"/>
        <end position="182"/>
    </location>
</feature>
<protein>
    <submittedName>
        <fullName evidence="2">Uncharacterized protein</fullName>
    </submittedName>
</protein>
<comment type="caution">
    <text evidence="2">The sequence shown here is derived from an EMBL/GenBank/DDBJ whole genome shotgun (WGS) entry which is preliminary data.</text>
</comment>
<evidence type="ECO:0000313" key="3">
    <source>
        <dbReference type="Proteomes" id="UP000034543"/>
    </source>
</evidence>
<sequence length="191" mass="21228">MRRLDNYQIESNSTIRVEKNSTITQSFQSHKGNLAGVRLIGFNPNLGGSENFELTIRDENNQPVRTLSLSETNLGWGSTIRFDFAPIPDSRGKTYVISVSAPESTTAQLDLAYTSENKYAEGAAQKNNEVLSGDLVFETYYQTSGATIIIDPLINAGIRFTQDPVFLFFYCISLAGLIAFIIKRGRSIKKK</sequence>
<gene>
    <name evidence="2" type="ORF">UV59_C0035G0013</name>
</gene>